<evidence type="ECO:0000256" key="2">
    <source>
        <dbReference type="ARBA" id="ARBA00023015"/>
    </source>
</evidence>
<keyword evidence="4" id="KW-0804">Transcription</keyword>
<keyword evidence="1" id="KW-0678">Repressor</keyword>
<dbReference type="InterPro" id="IPR004111">
    <property type="entry name" value="Repressor_TetR_C"/>
</dbReference>
<dbReference type="PRINTS" id="PR00400">
    <property type="entry name" value="TETREPRESSOR"/>
</dbReference>
<dbReference type="RefSeq" id="WP_109333557.1">
    <property type="nucleotide sequence ID" value="NZ_CP021354.1"/>
</dbReference>
<dbReference type="InterPro" id="IPR050109">
    <property type="entry name" value="HTH-type_TetR-like_transc_reg"/>
</dbReference>
<evidence type="ECO:0000256" key="1">
    <source>
        <dbReference type="ARBA" id="ARBA00022491"/>
    </source>
</evidence>
<accession>A0A2S2C0X4</accession>
<dbReference type="EMBL" id="CP021354">
    <property type="protein sequence ID" value="AWK74537.1"/>
    <property type="molecule type" value="Genomic_DNA"/>
</dbReference>
<dbReference type="PRINTS" id="PR00455">
    <property type="entry name" value="HTHTETR"/>
</dbReference>
<dbReference type="Pfam" id="PF02909">
    <property type="entry name" value="TetR_C_1"/>
    <property type="match status" value="1"/>
</dbReference>
<evidence type="ECO:0000313" key="7">
    <source>
        <dbReference type="EMBL" id="AWK74537.1"/>
    </source>
</evidence>
<dbReference type="InterPro" id="IPR036271">
    <property type="entry name" value="Tet_transcr_reg_TetR-rel_C_sf"/>
</dbReference>
<gene>
    <name evidence="7" type="ORF">CBI38_26300</name>
</gene>
<dbReference type="KEGG" id="roz:CBI38_26300"/>
<protein>
    <submittedName>
        <fullName evidence="7">TetR family transcriptional regulator</fullName>
    </submittedName>
</protein>
<dbReference type="OrthoDB" id="3291296at2"/>
<reference evidence="7 8" key="1">
    <citation type="submission" date="2017-05" db="EMBL/GenBank/DDBJ databases">
        <title>Isolation of Rhodococcus sp. S2-17 biodegrading of BP-3.</title>
        <authorList>
            <person name="Lee Y."/>
            <person name="Kim K.H."/>
            <person name="Chun B.H."/>
            <person name="Jung H.S."/>
            <person name="Jeon C.O."/>
        </authorList>
    </citation>
    <scope>NUCLEOTIDE SEQUENCE [LARGE SCALE GENOMIC DNA]</scope>
    <source>
        <strain evidence="7 8">S2-17</strain>
    </source>
</reference>
<dbReference type="Proteomes" id="UP000245711">
    <property type="component" value="Chromosome"/>
</dbReference>
<sequence>MARPSKPLISRAAAVAASIEIIDSEGLDAFSLPRLAKHIGVRAPSLYHHFSDKSAILAAVARQIAGAGNLPRRKPGPDWPEFFVTLSMNLRRSILKHRNAAPILLQYLPRDLLIGTYEDTARFLEESGVPAHLHVQILDGMERLTLGAVLTEAMRKPSTKSTIFPNVDPESQPLLSKALAANEMTSRQLFEEMIRSFLHGVVRNENVAITDAAPSDNVKISAN</sequence>
<dbReference type="PROSITE" id="PS50977">
    <property type="entry name" value="HTH_TETR_2"/>
    <property type="match status" value="1"/>
</dbReference>
<keyword evidence="3 5" id="KW-0238">DNA-binding</keyword>
<dbReference type="GO" id="GO:0046677">
    <property type="term" value="P:response to antibiotic"/>
    <property type="evidence" value="ECO:0007669"/>
    <property type="project" value="InterPro"/>
</dbReference>
<dbReference type="PANTHER" id="PTHR30055:SF151">
    <property type="entry name" value="TRANSCRIPTIONAL REGULATORY PROTEIN"/>
    <property type="match status" value="1"/>
</dbReference>
<evidence type="ECO:0000259" key="6">
    <source>
        <dbReference type="PROSITE" id="PS50977"/>
    </source>
</evidence>
<keyword evidence="8" id="KW-1185">Reference proteome</keyword>
<dbReference type="AlphaFoldDB" id="A0A2S2C0X4"/>
<dbReference type="GO" id="GO:0045892">
    <property type="term" value="P:negative regulation of DNA-templated transcription"/>
    <property type="evidence" value="ECO:0007669"/>
    <property type="project" value="InterPro"/>
</dbReference>
<organism evidence="7 8">
    <name type="scientific">Rhodococcus oxybenzonivorans</name>
    <dbReference type="NCBI Taxonomy" id="1990687"/>
    <lineage>
        <taxon>Bacteria</taxon>
        <taxon>Bacillati</taxon>
        <taxon>Actinomycetota</taxon>
        <taxon>Actinomycetes</taxon>
        <taxon>Mycobacteriales</taxon>
        <taxon>Nocardiaceae</taxon>
        <taxon>Rhodococcus</taxon>
    </lineage>
</organism>
<dbReference type="InterPro" id="IPR003012">
    <property type="entry name" value="Tet_transcr_reg_TetR"/>
</dbReference>
<dbReference type="InterPro" id="IPR001647">
    <property type="entry name" value="HTH_TetR"/>
</dbReference>
<evidence type="ECO:0000313" key="8">
    <source>
        <dbReference type="Proteomes" id="UP000245711"/>
    </source>
</evidence>
<dbReference type="SUPFAM" id="SSF46689">
    <property type="entry name" value="Homeodomain-like"/>
    <property type="match status" value="1"/>
</dbReference>
<name>A0A2S2C0X4_9NOCA</name>
<dbReference type="GO" id="GO:0003700">
    <property type="term" value="F:DNA-binding transcription factor activity"/>
    <property type="evidence" value="ECO:0007669"/>
    <property type="project" value="TreeGrafter"/>
</dbReference>
<dbReference type="Pfam" id="PF00440">
    <property type="entry name" value="TetR_N"/>
    <property type="match status" value="1"/>
</dbReference>
<dbReference type="InterPro" id="IPR009057">
    <property type="entry name" value="Homeodomain-like_sf"/>
</dbReference>
<keyword evidence="2" id="KW-0805">Transcription regulation</keyword>
<feature type="domain" description="HTH tetR-type" evidence="6">
    <location>
        <begin position="8"/>
        <end position="68"/>
    </location>
</feature>
<dbReference type="SUPFAM" id="SSF48498">
    <property type="entry name" value="Tetracyclin repressor-like, C-terminal domain"/>
    <property type="match status" value="1"/>
</dbReference>
<dbReference type="PANTHER" id="PTHR30055">
    <property type="entry name" value="HTH-TYPE TRANSCRIPTIONAL REGULATOR RUTR"/>
    <property type="match status" value="1"/>
</dbReference>
<feature type="DNA-binding region" description="H-T-H motif" evidence="5">
    <location>
        <begin position="31"/>
        <end position="50"/>
    </location>
</feature>
<proteinExistence type="predicted"/>
<dbReference type="GO" id="GO:0000976">
    <property type="term" value="F:transcription cis-regulatory region binding"/>
    <property type="evidence" value="ECO:0007669"/>
    <property type="project" value="TreeGrafter"/>
</dbReference>
<evidence type="ECO:0000256" key="3">
    <source>
        <dbReference type="ARBA" id="ARBA00023125"/>
    </source>
</evidence>
<dbReference type="Gene3D" id="1.10.357.10">
    <property type="entry name" value="Tetracycline Repressor, domain 2"/>
    <property type="match status" value="1"/>
</dbReference>
<evidence type="ECO:0000256" key="5">
    <source>
        <dbReference type="PROSITE-ProRule" id="PRU00335"/>
    </source>
</evidence>
<evidence type="ECO:0000256" key="4">
    <source>
        <dbReference type="ARBA" id="ARBA00023163"/>
    </source>
</evidence>